<dbReference type="SFLD" id="SFLDG01387">
    <property type="entry name" value="BtrN-like_SPASM_domain_contain"/>
    <property type="match status" value="1"/>
</dbReference>
<dbReference type="SFLD" id="SFLDS00029">
    <property type="entry name" value="Radical_SAM"/>
    <property type="match status" value="1"/>
</dbReference>
<dbReference type="SFLD" id="SFLDG01067">
    <property type="entry name" value="SPASM/twitch_domain_containing"/>
    <property type="match status" value="1"/>
</dbReference>
<dbReference type="PANTHER" id="PTHR11228:SF7">
    <property type="entry name" value="PQQA PEPTIDE CYCLASE"/>
    <property type="match status" value="1"/>
</dbReference>
<dbReference type="EMBL" id="MFFM01000011">
    <property type="protein sequence ID" value="OGF13867.1"/>
    <property type="molecule type" value="Genomic_DNA"/>
</dbReference>
<keyword evidence="5" id="KW-0408">Iron</keyword>
<dbReference type="GO" id="GO:0003824">
    <property type="term" value="F:catalytic activity"/>
    <property type="evidence" value="ECO:0007669"/>
    <property type="project" value="InterPro"/>
</dbReference>
<evidence type="ECO:0000256" key="1">
    <source>
        <dbReference type="ARBA" id="ARBA00001966"/>
    </source>
</evidence>
<dbReference type="Gene3D" id="3.20.20.70">
    <property type="entry name" value="Aldolase class I"/>
    <property type="match status" value="1"/>
</dbReference>
<keyword evidence="2" id="KW-0004">4Fe-4S</keyword>
<gene>
    <name evidence="8" type="ORF">A2024_10500</name>
</gene>
<dbReference type="InterPro" id="IPR006638">
    <property type="entry name" value="Elp3/MiaA/NifB-like_rSAM"/>
</dbReference>
<sequence>MNKFDLSHLLSDSPFLRPLAYRVLSSGRLGRNLWYRRLYSRRIKEVQQRGLPYPATVAIEGTNACNAACVMCGHRSMKRAQGVMSLELYQRILEQLQGWPIRSLLLSGFGEPLLDPHLEERISLARSKGFGNIGLVSNASLLSPEKAQKLIWAGLNLMHISLDGASPETYHKLRPGLDYHKVVENIGHILSLSPRPKIHLQVVTLSDNKAEITDLRRLWERKADRLIFRQAQDWAGQVPLPDREHSSHLVEREHWPPCRYLWEQLNIYWDGTVPVCCLDYEARQTVGNAQTDALASIWQGAALGGLRQKHNAGQRDQLSLCRHCRYFSVWW</sequence>
<dbReference type="InterPro" id="IPR023885">
    <property type="entry name" value="4Fe4S-binding_SPASM_dom"/>
</dbReference>
<dbReference type="InterPro" id="IPR013785">
    <property type="entry name" value="Aldolase_TIM"/>
</dbReference>
<dbReference type="GO" id="GO:0051536">
    <property type="term" value="F:iron-sulfur cluster binding"/>
    <property type="evidence" value="ECO:0007669"/>
    <property type="project" value="UniProtKB-KW"/>
</dbReference>
<dbReference type="InterPro" id="IPR050377">
    <property type="entry name" value="Radical_SAM_PqqE_MftC-like"/>
</dbReference>
<dbReference type="Proteomes" id="UP000177230">
    <property type="component" value="Unassembled WGS sequence"/>
</dbReference>
<evidence type="ECO:0000256" key="5">
    <source>
        <dbReference type="ARBA" id="ARBA00023004"/>
    </source>
</evidence>
<keyword evidence="6" id="KW-0411">Iron-sulfur</keyword>
<comment type="cofactor">
    <cofactor evidence="1">
        <name>[4Fe-4S] cluster</name>
        <dbReference type="ChEBI" id="CHEBI:49883"/>
    </cofactor>
</comment>
<dbReference type="AlphaFoldDB" id="A0A1F5RH49"/>
<keyword evidence="4" id="KW-0479">Metal-binding</keyword>
<evidence type="ECO:0000256" key="6">
    <source>
        <dbReference type="ARBA" id="ARBA00023014"/>
    </source>
</evidence>
<organism evidence="8 9">
    <name type="scientific">Candidatus Edwardsbacteria bacterium GWF2_54_11</name>
    <dbReference type="NCBI Taxonomy" id="1817851"/>
    <lineage>
        <taxon>Bacteria</taxon>
        <taxon>Candidatus Edwardsiibacteriota</taxon>
    </lineage>
</organism>
<dbReference type="Pfam" id="PF04055">
    <property type="entry name" value="Radical_SAM"/>
    <property type="match status" value="1"/>
</dbReference>
<evidence type="ECO:0000256" key="3">
    <source>
        <dbReference type="ARBA" id="ARBA00022691"/>
    </source>
</evidence>
<feature type="domain" description="Radical SAM core" evidence="7">
    <location>
        <begin position="51"/>
        <end position="264"/>
    </location>
</feature>
<protein>
    <recommendedName>
        <fullName evidence="7">Radical SAM core domain-containing protein</fullName>
    </recommendedName>
</protein>
<reference evidence="8 9" key="1">
    <citation type="journal article" date="2016" name="Nat. Commun.">
        <title>Thousands of microbial genomes shed light on interconnected biogeochemical processes in an aquifer system.</title>
        <authorList>
            <person name="Anantharaman K."/>
            <person name="Brown C.T."/>
            <person name="Hug L.A."/>
            <person name="Sharon I."/>
            <person name="Castelle C.J."/>
            <person name="Probst A.J."/>
            <person name="Thomas B.C."/>
            <person name="Singh A."/>
            <person name="Wilkins M.J."/>
            <person name="Karaoz U."/>
            <person name="Brodie E.L."/>
            <person name="Williams K.H."/>
            <person name="Hubbard S.S."/>
            <person name="Banfield J.F."/>
        </authorList>
    </citation>
    <scope>NUCLEOTIDE SEQUENCE [LARGE SCALE GENOMIC DNA]</scope>
</reference>
<evidence type="ECO:0000256" key="2">
    <source>
        <dbReference type="ARBA" id="ARBA00022485"/>
    </source>
</evidence>
<keyword evidence="3" id="KW-0949">S-adenosyl-L-methionine</keyword>
<evidence type="ECO:0000259" key="7">
    <source>
        <dbReference type="PROSITE" id="PS51918"/>
    </source>
</evidence>
<name>A0A1F5RH49_9BACT</name>
<dbReference type="PROSITE" id="PS51918">
    <property type="entry name" value="RADICAL_SAM"/>
    <property type="match status" value="1"/>
</dbReference>
<comment type="caution">
    <text evidence="8">The sequence shown here is derived from an EMBL/GenBank/DDBJ whole genome shotgun (WGS) entry which is preliminary data.</text>
</comment>
<dbReference type="PANTHER" id="PTHR11228">
    <property type="entry name" value="RADICAL SAM DOMAIN PROTEIN"/>
    <property type="match status" value="1"/>
</dbReference>
<evidence type="ECO:0000313" key="8">
    <source>
        <dbReference type="EMBL" id="OGF13867.1"/>
    </source>
</evidence>
<evidence type="ECO:0000256" key="4">
    <source>
        <dbReference type="ARBA" id="ARBA00022723"/>
    </source>
</evidence>
<dbReference type="InterPro" id="IPR007197">
    <property type="entry name" value="rSAM"/>
</dbReference>
<dbReference type="SUPFAM" id="SSF102114">
    <property type="entry name" value="Radical SAM enzymes"/>
    <property type="match status" value="1"/>
</dbReference>
<accession>A0A1F5RH49</accession>
<dbReference type="InterPro" id="IPR058240">
    <property type="entry name" value="rSAM_sf"/>
</dbReference>
<dbReference type="CDD" id="cd01335">
    <property type="entry name" value="Radical_SAM"/>
    <property type="match status" value="1"/>
</dbReference>
<evidence type="ECO:0000313" key="9">
    <source>
        <dbReference type="Proteomes" id="UP000177230"/>
    </source>
</evidence>
<dbReference type="InterPro" id="IPR034391">
    <property type="entry name" value="AdoMet-like_SPASM_containing"/>
</dbReference>
<dbReference type="SMART" id="SM00729">
    <property type="entry name" value="Elp3"/>
    <property type="match status" value="1"/>
</dbReference>
<dbReference type="CDD" id="cd21109">
    <property type="entry name" value="SPASM"/>
    <property type="match status" value="1"/>
</dbReference>
<dbReference type="GO" id="GO:0046872">
    <property type="term" value="F:metal ion binding"/>
    <property type="evidence" value="ECO:0007669"/>
    <property type="project" value="UniProtKB-KW"/>
</dbReference>
<dbReference type="Pfam" id="PF13186">
    <property type="entry name" value="SPASM"/>
    <property type="match status" value="1"/>
</dbReference>
<proteinExistence type="predicted"/>